<dbReference type="Gene3D" id="3.40.50.1820">
    <property type="entry name" value="alpha/beta hydrolase"/>
    <property type="match status" value="1"/>
</dbReference>
<dbReference type="EMBL" id="AUZY01006912">
    <property type="protein sequence ID" value="EQD52719.1"/>
    <property type="molecule type" value="Genomic_DNA"/>
</dbReference>
<name>T1AJ96_9ZZZZ</name>
<dbReference type="InterPro" id="IPR051049">
    <property type="entry name" value="Dienelactone_hydrolase-like"/>
</dbReference>
<organism evidence="2">
    <name type="scientific">mine drainage metagenome</name>
    <dbReference type="NCBI Taxonomy" id="410659"/>
    <lineage>
        <taxon>unclassified sequences</taxon>
        <taxon>metagenomes</taxon>
        <taxon>ecological metagenomes</taxon>
    </lineage>
</organism>
<feature type="domain" description="Dienelactone hydrolase" evidence="1">
    <location>
        <begin position="27"/>
        <end position="239"/>
    </location>
</feature>
<dbReference type="InterPro" id="IPR029058">
    <property type="entry name" value="AB_hydrolase_fold"/>
</dbReference>
<dbReference type="Pfam" id="PF01738">
    <property type="entry name" value="DLH"/>
    <property type="match status" value="1"/>
</dbReference>
<sequence length="241" mass="27342">MSSPIPHYAQAILTLHHPEGGMAAWASWPRVSEPAPALLIMEHALGIDLFTETMGRKLTEAGYATLIPDLYHRFNPFEAPLDKMKRLRDPEIIRDLAIARSHLFQDPQVDPARIGVIGFCMGGRMALRALEERALGLKAGVSYYGGHLRVAWGEDQKTPFDLIGQIEAPLLFHFGNEDTNPSPRDRADLEQELTRLHKTHVFHSYDGAGHAFMDFTRTERFRQNASESSWQRTLQFLRENL</sequence>
<dbReference type="SUPFAM" id="SSF53474">
    <property type="entry name" value="alpha/beta-Hydrolases"/>
    <property type="match status" value="1"/>
</dbReference>
<dbReference type="EMBL" id="AUZX01011938">
    <property type="protein sequence ID" value="EQD41009.1"/>
    <property type="molecule type" value="Genomic_DNA"/>
</dbReference>
<dbReference type="InterPro" id="IPR002925">
    <property type="entry name" value="Dienelactn_hydro"/>
</dbReference>
<reference evidence="2" key="2">
    <citation type="journal article" date="2014" name="ISME J.">
        <title>Microbial stratification in low pH oxic and suboxic macroscopic growths along an acid mine drainage.</title>
        <authorList>
            <person name="Mendez-Garcia C."/>
            <person name="Mesa V."/>
            <person name="Sprenger R.R."/>
            <person name="Richter M."/>
            <person name="Diez M.S."/>
            <person name="Solano J."/>
            <person name="Bargiela R."/>
            <person name="Golyshina O.V."/>
            <person name="Manteca A."/>
            <person name="Ramos J.L."/>
            <person name="Gallego J.R."/>
            <person name="Llorente I."/>
            <person name="Martins Dos Santos V.A."/>
            <person name="Jensen O.N."/>
            <person name="Pelaez A.I."/>
            <person name="Sanchez J."/>
            <person name="Ferrer M."/>
        </authorList>
    </citation>
    <scope>NUCLEOTIDE SEQUENCE</scope>
</reference>
<evidence type="ECO:0000259" key="1">
    <source>
        <dbReference type="Pfam" id="PF01738"/>
    </source>
</evidence>
<dbReference type="PANTHER" id="PTHR46623">
    <property type="entry name" value="CARBOXYMETHYLENEBUTENOLIDASE-RELATED"/>
    <property type="match status" value="1"/>
</dbReference>
<proteinExistence type="predicted"/>
<comment type="caution">
    <text evidence="2">The sequence shown here is derived from an EMBL/GenBank/DDBJ whole genome shotgun (WGS) entry which is preliminary data.</text>
</comment>
<evidence type="ECO:0000313" key="3">
    <source>
        <dbReference type="EMBL" id="EQD52719.1"/>
    </source>
</evidence>
<keyword evidence="2" id="KW-0378">Hydrolase</keyword>
<dbReference type="GO" id="GO:0016787">
    <property type="term" value="F:hydrolase activity"/>
    <property type="evidence" value="ECO:0007669"/>
    <property type="project" value="UniProtKB-KW"/>
</dbReference>
<dbReference type="AlphaFoldDB" id="T1AJ96"/>
<evidence type="ECO:0000313" key="2">
    <source>
        <dbReference type="EMBL" id="EQD41009.1"/>
    </source>
</evidence>
<protein>
    <submittedName>
        <fullName evidence="2">Dienelactone hydrolase domain protein</fullName>
    </submittedName>
</protein>
<dbReference type="PANTHER" id="PTHR46623:SF6">
    <property type="entry name" value="ALPHA_BETA-HYDROLASES SUPERFAMILY PROTEIN"/>
    <property type="match status" value="1"/>
</dbReference>
<gene>
    <name evidence="2" type="ORF">B1A_16244</name>
    <name evidence="3" type="ORF">B1B_10595</name>
</gene>
<accession>T1AJ96</accession>
<reference evidence="2" key="1">
    <citation type="submission" date="2013-08" db="EMBL/GenBank/DDBJ databases">
        <authorList>
            <person name="Mendez C."/>
            <person name="Richter M."/>
            <person name="Ferrer M."/>
            <person name="Sanchez J."/>
        </authorList>
    </citation>
    <scope>NUCLEOTIDE SEQUENCE</scope>
</reference>